<evidence type="ECO:0000256" key="3">
    <source>
        <dbReference type="PROSITE-ProRule" id="PRU00169"/>
    </source>
</evidence>
<dbReference type="CDD" id="cd17535">
    <property type="entry name" value="REC_NarL-like"/>
    <property type="match status" value="1"/>
</dbReference>
<dbReference type="PROSITE" id="PS50110">
    <property type="entry name" value="RESPONSE_REGULATORY"/>
    <property type="match status" value="1"/>
</dbReference>
<dbReference type="SMART" id="SM00421">
    <property type="entry name" value="HTH_LUXR"/>
    <property type="match status" value="1"/>
</dbReference>
<organism evidence="6 7">
    <name type="scientific">Shiella aurantiaca</name>
    <dbReference type="NCBI Taxonomy" id="3058365"/>
    <lineage>
        <taxon>Bacteria</taxon>
        <taxon>Pseudomonadati</taxon>
        <taxon>Bacteroidota</taxon>
        <taxon>Cytophagia</taxon>
        <taxon>Cytophagales</taxon>
        <taxon>Shiellaceae</taxon>
        <taxon>Shiella</taxon>
    </lineage>
</organism>
<dbReference type="Pfam" id="PF00072">
    <property type="entry name" value="Response_reg"/>
    <property type="match status" value="1"/>
</dbReference>
<reference evidence="6" key="1">
    <citation type="submission" date="2023-06" db="EMBL/GenBank/DDBJ databases">
        <title>Cytophagales bacterium Strain LB-30, isolated from soil.</title>
        <authorList>
            <person name="Liu B."/>
        </authorList>
    </citation>
    <scope>NUCLEOTIDE SEQUENCE</scope>
    <source>
        <strain evidence="6">LB-30</strain>
    </source>
</reference>
<accession>A0ABT8F6P5</accession>
<name>A0ABT8F6P5_9BACT</name>
<sequence>MIRIAIADDHSILREGIVSILKTREEIAIIADVGSVKEGKQMLDKHPEIEVLLCDINFPDGDGYELLDYIKKYNKAAKVIFLTMHDKSSFATKAIEEGAMGYLTKDSLKNELFAAIESVHNGKKYFGQGIMESLVMNMNKPQEKHDFFKNVLSKREFEVLELIMEGLDTKEMAEKLFISEKTAANYRNSILQKCGVKNIVQLIKLYLQNA</sequence>
<dbReference type="SUPFAM" id="SSF52172">
    <property type="entry name" value="CheY-like"/>
    <property type="match status" value="1"/>
</dbReference>
<evidence type="ECO:0000313" key="7">
    <source>
        <dbReference type="Proteomes" id="UP001168552"/>
    </source>
</evidence>
<feature type="modified residue" description="4-aspartylphosphate" evidence="3">
    <location>
        <position position="55"/>
    </location>
</feature>
<dbReference type="SMART" id="SM00448">
    <property type="entry name" value="REC"/>
    <property type="match status" value="1"/>
</dbReference>
<dbReference type="Gene3D" id="3.40.50.2300">
    <property type="match status" value="1"/>
</dbReference>
<proteinExistence type="predicted"/>
<dbReference type="PRINTS" id="PR00038">
    <property type="entry name" value="HTHLUXR"/>
</dbReference>
<feature type="domain" description="HTH luxR-type" evidence="4">
    <location>
        <begin position="145"/>
        <end position="210"/>
    </location>
</feature>
<gene>
    <name evidence="6" type="ORF">QWY31_11445</name>
</gene>
<evidence type="ECO:0000313" key="6">
    <source>
        <dbReference type="EMBL" id="MDN4166120.1"/>
    </source>
</evidence>
<dbReference type="CDD" id="cd06170">
    <property type="entry name" value="LuxR_C_like"/>
    <property type="match status" value="1"/>
</dbReference>
<comment type="caution">
    <text evidence="6">The sequence shown here is derived from an EMBL/GenBank/DDBJ whole genome shotgun (WGS) entry which is preliminary data.</text>
</comment>
<dbReference type="PANTHER" id="PTHR43214">
    <property type="entry name" value="TWO-COMPONENT RESPONSE REGULATOR"/>
    <property type="match status" value="1"/>
</dbReference>
<evidence type="ECO:0000256" key="1">
    <source>
        <dbReference type="ARBA" id="ARBA00022553"/>
    </source>
</evidence>
<keyword evidence="7" id="KW-1185">Reference proteome</keyword>
<dbReference type="SUPFAM" id="SSF46894">
    <property type="entry name" value="C-terminal effector domain of the bipartite response regulators"/>
    <property type="match status" value="1"/>
</dbReference>
<evidence type="ECO:0000259" key="4">
    <source>
        <dbReference type="PROSITE" id="PS50043"/>
    </source>
</evidence>
<dbReference type="Pfam" id="PF00196">
    <property type="entry name" value="GerE"/>
    <property type="match status" value="1"/>
</dbReference>
<protein>
    <submittedName>
        <fullName evidence="6">Response regulator transcription factor</fullName>
    </submittedName>
</protein>
<dbReference type="EMBL" id="JAUHJS010000005">
    <property type="protein sequence ID" value="MDN4166120.1"/>
    <property type="molecule type" value="Genomic_DNA"/>
</dbReference>
<dbReference type="InterPro" id="IPR058245">
    <property type="entry name" value="NreC/VraR/RcsB-like_REC"/>
</dbReference>
<dbReference type="RefSeq" id="WP_320004653.1">
    <property type="nucleotide sequence ID" value="NZ_JAUHJS010000005.1"/>
</dbReference>
<evidence type="ECO:0000256" key="2">
    <source>
        <dbReference type="ARBA" id="ARBA00023125"/>
    </source>
</evidence>
<keyword evidence="2" id="KW-0238">DNA-binding</keyword>
<dbReference type="PANTHER" id="PTHR43214:SF43">
    <property type="entry name" value="TWO-COMPONENT RESPONSE REGULATOR"/>
    <property type="match status" value="1"/>
</dbReference>
<dbReference type="InterPro" id="IPR011006">
    <property type="entry name" value="CheY-like_superfamily"/>
</dbReference>
<keyword evidence="1 3" id="KW-0597">Phosphoprotein</keyword>
<dbReference type="PROSITE" id="PS50043">
    <property type="entry name" value="HTH_LUXR_2"/>
    <property type="match status" value="1"/>
</dbReference>
<feature type="domain" description="Response regulatory" evidence="5">
    <location>
        <begin position="3"/>
        <end position="120"/>
    </location>
</feature>
<dbReference type="InterPro" id="IPR039420">
    <property type="entry name" value="WalR-like"/>
</dbReference>
<dbReference type="Proteomes" id="UP001168552">
    <property type="component" value="Unassembled WGS sequence"/>
</dbReference>
<dbReference type="InterPro" id="IPR000792">
    <property type="entry name" value="Tscrpt_reg_LuxR_C"/>
</dbReference>
<dbReference type="InterPro" id="IPR016032">
    <property type="entry name" value="Sig_transdc_resp-reg_C-effctor"/>
</dbReference>
<dbReference type="InterPro" id="IPR001789">
    <property type="entry name" value="Sig_transdc_resp-reg_receiver"/>
</dbReference>
<evidence type="ECO:0000259" key="5">
    <source>
        <dbReference type="PROSITE" id="PS50110"/>
    </source>
</evidence>